<accession>A0A553ZNX4</accession>
<comment type="caution">
    <text evidence="2">The sequence shown here is derived from an EMBL/GenBank/DDBJ whole genome shotgun (WGS) entry which is preliminary data.</text>
</comment>
<reference evidence="2 3" key="1">
    <citation type="submission" date="2019-07" db="EMBL/GenBank/DDBJ databases">
        <title>Draft genome for Streptomyces benahoarensis MZ03-48.</title>
        <authorList>
            <person name="Gonzalez-Pimentel J.L."/>
        </authorList>
    </citation>
    <scope>NUCLEOTIDE SEQUENCE [LARGE SCALE GENOMIC DNA]</scope>
    <source>
        <strain evidence="2 3">MZ03-48</strain>
    </source>
</reference>
<dbReference type="OrthoDB" id="9937442at2"/>
<dbReference type="RefSeq" id="WP_143941392.1">
    <property type="nucleotide sequence ID" value="NZ_VKLS01000038.1"/>
</dbReference>
<proteinExistence type="predicted"/>
<evidence type="ECO:0008006" key="4">
    <source>
        <dbReference type="Google" id="ProtNLM"/>
    </source>
</evidence>
<keyword evidence="3" id="KW-1185">Reference proteome</keyword>
<feature type="signal peptide" evidence="1">
    <location>
        <begin position="1"/>
        <end position="28"/>
    </location>
</feature>
<protein>
    <recommendedName>
        <fullName evidence="4">ATP-binding protein</fullName>
    </recommendedName>
</protein>
<dbReference type="Proteomes" id="UP000320888">
    <property type="component" value="Unassembled WGS sequence"/>
</dbReference>
<sequence>MKQGTIKTLGTALLGVAFAATAAGSASAAPAIDAGQLGGVLKKLPVKQTATTVSGVSKTAHSATGDIQAIPKAKGNHLLGGLPTQALGKALPLGG</sequence>
<name>A0A553ZNX4_9ACTN</name>
<evidence type="ECO:0000313" key="3">
    <source>
        <dbReference type="Proteomes" id="UP000320888"/>
    </source>
</evidence>
<evidence type="ECO:0000313" key="2">
    <source>
        <dbReference type="EMBL" id="TSB43171.1"/>
    </source>
</evidence>
<evidence type="ECO:0000256" key="1">
    <source>
        <dbReference type="SAM" id="SignalP"/>
    </source>
</evidence>
<dbReference type="AlphaFoldDB" id="A0A553ZNX4"/>
<organism evidence="2 3">
    <name type="scientific">Streptomyces benahoarensis</name>
    <dbReference type="NCBI Taxonomy" id="2595054"/>
    <lineage>
        <taxon>Bacteria</taxon>
        <taxon>Bacillati</taxon>
        <taxon>Actinomycetota</taxon>
        <taxon>Actinomycetes</taxon>
        <taxon>Kitasatosporales</taxon>
        <taxon>Streptomycetaceae</taxon>
        <taxon>Streptomyces</taxon>
    </lineage>
</organism>
<gene>
    <name evidence="2" type="ORF">FNZ23_06010</name>
</gene>
<feature type="chain" id="PRO_5021985373" description="ATP-binding protein" evidence="1">
    <location>
        <begin position="29"/>
        <end position="95"/>
    </location>
</feature>
<dbReference type="EMBL" id="VKLS01000038">
    <property type="protein sequence ID" value="TSB43171.1"/>
    <property type="molecule type" value="Genomic_DNA"/>
</dbReference>
<keyword evidence="1" id="KW-0732">Signal</keyword>